<dbReference type="Proteomes" id="UP000752647">
    <property type="component" value="Unassembled WGS sequence"/>
</dbReference>
<reference evidence="4" key="2">
    <citation type="submission" date="2021-05" db="EMBL/GenBank/DDBJ databases">
        <title>Pangenome of Leuconostoc gelidum warrants species status for Leuconostoc gelidum subsp. gasicomitatum.</title>
        <authorList>
            <person name="Johansson P."/>
            <person name="Sade E."/>
            <person name="Hultman J."/>
            <person name="Auvinen P."/>
            <person name="Bjorkroth J."/>
        </authorList>
    </citation>
    <scope>NUCLEOTIDE SEQUENCE</scope>
    <source>
        <strain evidence="4">A.21.4</strain>
    </source>
</reference>
<name>A0A9Q3SWB7_9LACO</name>
<reference evidence="3 5" key="1">
    <citation type="submission" date="2015-12" db="EMBL/GenBank/DDBJ databases">
        <authorList>
            <person name="Andreevskaya M."/>
        </authorList>
    </citation>
    <scope>NUCLEOTIDE SEQUENCE [LARGE SCALE GENOMIC DNA]</scope>
    <source>
        <strain evidence="3 5">C122c</strain>
    </source>
</reference>
<comment type="caution">
    <text evidence="4">The sequence shown here is derived from an EMBL/GenBank/DDBJ whole genome shotgun (WGS) entry which is preliminary data.</text>
</comment>
<evidence type="ECO:0000256" key="1">
    <source>
        <dbReference type="SAM" id="Phobius"/>
    </source>
</evidence>
<evidence type="ECO:0000313" key="4">
    <source>
        <dbReference type="EMBL" id="MBZ5962125.1"/>
    </source>
</evidence>
<evidence type="ECO:0000313" key="6">
    <source>
        <dbReference type="Proteomes" id="UP000752647"/>
    </source>
</evidence>
<dbReference type="EMBL" id="JAHBFI010000007">
    <property type="protein sequence ID" value="MBZ5962125.1"/>
    <property type="molecule type" value="Genomic_DNA"/>
</dbReference>
<keyword evidence="1" id="KW-1133">Transmembrane helix</keyword>
<evidence type="ECO:0000313" key="3">
    <source>
        <dbReference type="EMBL" id="CUW11016.1"/>
    </source>
</evidence>
<dbReference type="PANTHER" id="PTHR40038">
    <property type="entry name" value="MEMBRANE-ASSOCIATED PROTEIN TCAA"/>
    <property type="match status" value="1"/>
</dbReference>
<keyword evidence="1" id="KW-0812">Transmembrane</keyword>
<dbReference type="Proteomes" id="UP000199271">
    <property type="component" value="Unassembled WGS sequence"/>
</dbReference>
<dbReference type="RefSeq" id="WP_010386852.1">
    <property type="nucleotide sequence ID" value="NZ_BPKT01000007.1"/>
</dbReference>
<accession>A0A9Q3SWB7</accession>
<gene>
    <name evidence="3" type="ORF">C122C_0872</name>
    <name evidence="4" type="ORF">KIJ12_02950</name>
</gene>
<dbReference type="Pfam" id="PF22820">
    <property type="entry name" value="TcaA_3rd_4th"/>
    <property type="match status" value="1"/>
</dbReference>
<dbReference type="PANTHER" id="PTHR40038:SF1">
    <property type="entry name" value="MEMBRANE-ASSOCIATED PROTEIN TCAA"/>
    <property type="match status" value="1"/>
</dbReference>
<proteinExistence type="predicted"/>
<dbReference type="AlphaFoldDB" id="A0A9Q3SWB7"/>
<keyword evidence="5" id="KW-1185">Reference proteome</keyword>
<dbReference type="OMA" id="MFKNGAN"/>
<protein>
    <recommendedName>
        <fullName evidence="2">TcaA 4th domain-containing protein</fullName>
    </recommendedName>
</protein>
<feature type="domain" description="TcaA 4th" evidence="2">
    <location>
        <begin position="309"/>
        <end position="377"/>
    </location>
</feature>
<dbReference type="EMBL" id="FBSY01000007">
    <property type="protein sequence ID" value="CUW11016.1"/>
    <property type="molecule type" value="Genomic_DNA"/>
</dbReference>
<evidence type="ECO:0000259" key="2">
    <source>
        <dbReference type="Pfam" id="PF22820"/>
    </source>
</evidence>
<dbReference type="InterPro" id="IPR054530">
    <property type="entry name" value="TcaA_4th"/>
</dbReference>
<sequence>MDQKKEWLADFKAKNHRNPTIEEVTEASKNGFVLVGSSVFNQSEEERVTAKPVITLAEKWRDKFELVNGRLPNLEEVRQAKSAGFNSVTPLAIKQTENEPNPVPRVPRQKMSQGKKIAITTGVVVIAIGIALVTWGTKYYAKAATAQRTLKVLKSESAAQYAKNFVWSDTKKKIDQDALSPFVNNIASAKWSNQREKDIYNLMLSGQNDDGFIFKRTGNAFLVFPKYQLTVKPVDFNVSTNNKGMTLKMNGTTIGKSNSNRYSKAFKHQVSGLYQFNATGKISGQDVATSDERKIDSSTDVNLAIEMISFDVNSNLSSGDLYIGETKVGTLKDGLLSVKNMPVSKGAKAYVQANFGDQTIRTSKTSLKDLYDGESINLNADDLLTEDDANSTISSMYDALGSYASQEQDPDNLAMFKNGANNNAYQDYKKMIRHNLHDAKRNAESVSFKSPNVKSVKQTSLTTADAVYQVKTDFRYTTDEDNDSYGDLTQTFELTAHMVYDKRNKAWQVESIDSDQKKISEDNNVK</sequence>
<keyword evidence="1" id="KW-0472">Membrane</keyword>
<evidence type="ECO:0000313" key="5">
    <source>
        <dbReference type="Proteomes" id="UP000199271"/>
    </source>
</evidence>
<dbReference type="GeneID" id="34301951"/>
<organism evidence="4 6">
    <name type="scientific">Leuconostoc gasicomitatum</name>
    <dbReference type="NCBI Taxonomy" id="115778"/>
    <lineage>
        <taxon>Bacteria</taxon>
        <taxon>Bacillati</taxon>
        <taxon>Bacillota</taxon>
        <taxon>Bacilli</taxon>
        <taxon>Lactobacillales</taxon>
        <taxon>Lactobacillaceae</taxon>
        <taxon>Leuconostoc</taxon>
        <taxon>Leuconostoc gelidum group</taxon>
    </lineage>
</organism>
<feature type="transmembrane region" description="Helical" evidence="1">
    <location>
        <begin position="117"/>
        <end position="136"/>
    </location>
</feature>